<evidence type="ECO:0000313" key="2">
    <source>
        <dbReference type="Proteomes" id="UP000186102"/>
    </source>
</evidence>
<name>A0A1Q8QLR6_9FIRM</name>
<organism evidence="1 2">
    <name type="scientific">Desulfosporosinus metallidurans</name>
    <dbReference type="NCBI Taxonomy" id="1888891"/>
    <lineage>
        <taxon>Bacteria</taxon>
        <taxon>Bacillati</taxon>
        <taxon>Bacillota</taxon>
        <taxon>Clostridia</taxon>
        <taxon>Eubacteriales</taxon>
        <taxon>Desulfitobacteriaceae</taxon>
        <taxon>Desulfosporosinus</taxon>
    </lineage>
</organism>
<accession>A0A1Q8QLR6</accession>
<dbReference type="AlphaFoldDB" id="A0A1Q8QLR6"/>
<dbReference type="EMBL" id="MLBF01000045">
    <property type="protein sequence ID" value="OLN28263.1"/>
    <property type="molecule type" value="Genomic_DNA"/>
</dbReference>
<protein>
    <submittedName>
        <fullName evidence="1">Uncharacterized protein</fullName>
    </submittedName>
</protein>
<dbReference type="Pfam" id="PF11148">
    <property type="entry name" value="DUF2922"/>
    <property type="match status" value="1"/>
</dbReference>
<proteinExistence type="predicted"/>
<sequence length="42" mass="4455">MAAMDSIIASDLFLTSSGALTGIRDIRVIDTTTNDLFDPPQA</sequence>
<comment type="caution">
    <text evidence="1">The sequence shown here is derived from an EMBL/GenBank/DDBJ whole genome shotgun (WGS) entry which is preliminary data.</text>
</comment>
<reference evidence="1" key="1">
    <citation type="submission" date="2016-09" db="EMBL/GenBank/DDBJ databases">
        <title>Complete genome of Desulfosporosinus sp. OL.</title>
        <authorList>
            <person name="Mardanov A."/>
            <person name="Beletsky A."/>
            <person name="Panova A."/>
            <person name="Karnachuk O."/>
            <person name="Ravin N."/>
        </authorList>
    </citation>
    <scope>NUCLEOTIDE SEQUENCE [LARGE SCALE GENOMIC DNA]</scope>
    <source>
        <strain evidence="1">OL</strain>
    </source>
</reference>
<gene>
    <name evidence="1" type="ORF">DSOL_4161</name>
</gene>
<keyword evidence="2" id="KW-1185">Reference proteome</keyword>
<dbReference type="InterPro" id="IPR021321">
    <property type="entry name" value="DUF2922"/>
</dbReference>
<dbReference type="Proteomes" id="UP000186102">
    <property type="component" value="Unassembled WGS sequence"/>
</dbReference>
<evidence type="ECO:0000313" key="1">
    <source>
        <dbReference type="EMBL" id="OLN28263.1"/>
    </source>
</evidence>